<dbReference type="RefSeq" id="WP_039681199.1">
    <property type="nucleotide sequence ID" value="NZ_JAWGXO010000006.1"/>
</dbReference>
<name>A0A0B3WMJ3_9FIRM</name>
<proteinExistence type="predicted"/>
<organism evidence="1 2">
    <name type="scientific">Terrisporobacter othiniensis</name>
    <dbReference type="NCBI Taxonomy" id="1577792"/>
    <lineage>
        <taxon>Bacteria</taxon>
        <taxon>Bacillati</taxon>
        <taxon>Bacillota</taxon>
        <taxon>Clostridia</taxon>
        <taxon>Peptostreptococcales</taxon>
        <taxon>Peptostreptococcaceae</taxon>
        <taxon>Terrisporobacter</taxon>
    </lineage>
</organism>
<sequence length="60" mass="7080">MNKSKLKNYKKENLDEVAIQLDILQNVRFAPILFMIGCFSNFIEYDYSEKAIFQSLLNDD</sequence>
<gene>
    <name evidence="1" type="ORF">QX51_17535</name>
</gene>
<dbReference type="Proteomes" id="UP000031189">
    <property type="component" value="Unassembled WGS sequence"/>
</dbReference>
<protein>
    <submittedName>
        <fullName evidence="1">Uncharacterized protein</fullName>
    </submittedName>
</protein>
<dbReference type="OrthoDB" id="9974519at2"/>
<dbReference type="AlphaFoldDB" id="A0A0B3WMJ3"/>
<reference evidence="1 2" key="1">
    <citation type="submission" date="2014-12" db="EMBL/GenBank/DDBJ databases">
        <title>Draft genome sequence of Terrisporobacter sp. 08-306576, isolated from the blood culture of a bacteremia patient.</title>
        <authorList>
            <person name="Lund L.C."/>
            <person name="Sydenham T.V."/>
            <person name="Hogh S.V."/>
            <person name="Skov M.N."/>
            <person name="Kemp M."/>
            <person name="Justesen U.S."/>
        </authorList>
    </citation>
    <scope>NUCLEOTIDE SEQUENCE [LARGE SCALE GENOMIC DNA]</scope>
    <source>
        <strain evidence="1 2">08-306576</strain>
    </source>
</reference>
<accession>A0A0B3WMJ3</accession>
<keyword evidence="2" id="KW-1185">Reference proteome</keyword>
<evidence type="ECO:0000313" key="1">
    <source>
        <dbReference type="EMBL" id="KHS55755.1"/>
    </source>
</evidence>
<dbReference type="EMBL" id="JWHR01000150">
    <property type="protein sequence ID" value="KHS55755.1"/>
    <property type="molecule type" value="Genomic_DNA"/>
</dbReference>
<comment type="caution">
    <text evidence="1">The sequence shown here is derived from an EMBL/GenBank/DDBJ whole genome shotgun (WGS) entry which is preliminary data.</text>
</comment>
<evidence type="ECO:0000313" key="2">
    <source>
        <dbReference type="Proteomes" id="UP000031189"/>
    </source>
</evidence>